<keyword evidence="2" id="KW-1133">Transmembrane helix</keyword>
<proteinExistence type="predicted"/>
<dbReference type="AlphaFoldDB" id="A0A6C0K731"/>
<feature type="compositionally biased region" description="Basic and acidic residues" evidence="1">
    <location>
        <begin position="276"/>
        <end position="286"/>
    </location>
</feature>
<name>A0A6C0K731_9ZZZZ</name>
<feature type="domain" description="Minor capsid protein P9 transmembrane helices" evidence="3">
    <location>
        <begin position="4"/>
        <end position="68"/>
    </location>
</feature>
<keyword evidence="2" id="KW-0472">Membrane</keyword>
<keyword evidence="2" id="KW-0812">Transmembrane</keyword>
<feature type="region of interest" description="Disordered" evidence="1">
    <location>
        <begin position="239"/>
        <end position="263"/>
    </location>
</feature>
<reference evidence="4" key="1">
    <citation type="journal article" date="2020" name="Nature">
        <title>Giant virus diversity and host interactions through global metagenomics.</title>
        <authorList>
            <person name="Schulz F."/>
            <person name="Roux S."/>
            <person name="Paez-Espino D."/>
            <person name="Jungbluth S."/>
            <person name="Walsh D.A."/>
            <person name="Denef V.J."/>
            <person name="McMahon K.D."/>
            <person name="Konstantinidis K.T."/>
            <person name="Eloe-Fadrosh E.A."/>
            <person name="Kyrpides N.C."/>
            <person name="Woyke T."/>
        </authorList>
    </citation>
    <scope>NUCLEOTIDE SEQUENCE</scope>
    <source>
        <strain evidence="4">GVMAG-S-1101169-75</strain>
    </source>
</reference>
<feature type="compositionally biased region" description="Pro residues" evidence="1">
    <location>
        <begin position="287"/>
        <end position="297"/>
    </location>
</feature>
<evidence type="ECO:0000256" key="2">
    <source>
        <dbReference type="SAM" id="Phobius"/>
    </source>
</evidence>
<protein>
    <recommendedName>
        <fullName evidence="3">Minor capsid protein P9 transmembrane helices domain-containing protein</fullName>
    </recommendedName>
</protein>
<dbReference type="Pfam" id="PF19066">
    <property type="entry name" value="P9_TM"/>
    <property type="match status" value="1"/>
</dbReference>
<evidence type="ECO:0000259" key="3">
    <source>
        <dbReference type="Pfam" id="PF19066"/>
    </source>
</evidence>
<evidence type="ECO:0000256" key="1">
    <source>
        <dbReference type="SAM" id="MobiDB-lite"/>
    </source>
</evidence>
<dbReference type="InterPro" id="IPR043915">
    <property type="entry name" value="P9_TM"/>
</dbReference>
<feature type="transmembrane region" description="Helical" evidence="2">
    <location>
        <begin position="32"/>
        <end position="47"/>
    </location>
</feature>
<dbReference type="EMBL" id="MN740792">
    <property type="protein sequence ID" value="QHU11924.1"/>
    <property type="molecule type" value="Genomic_DNA"/>
</dbReference>
<accession>A0A6C0K731</accession>
<sequence length="587" mass="67923">MSKFWVEDISYLFHSFYLVPTRSMGLEEQMNCITRIVLLIFLIMLFANISYDVLFLAVSVLLIIGAYYLIKAMPSKKENFIEYYGKVDTVLEPVPPTAWNQGTNEFEFSPLTGSPTAPCRTTPLPVYPAMTFNVLEDNPQIMDPQTSLPYMNQNIPIEASYGQNQSYAGPPNPRTLVQPIIPNPIFDFGSWQPNDFIVPSGINDQKRVEFWQNGYVVSSQETPPVPPIREMYAKYDYEPEKPEFGQPYPSSQKGPLSARQEAHNRVRQEFRGYQDHRVPHFQEQQRRPPPPPPPPRYPQHQHPQHPQHPQRTIREDYYSPDEQQYNNYAVRSNYYNQTLYNQTKPDPYVDRQCGYDPDNLRYELPVNYRADACQKTPSMTEYNKNLFSIPLQPGVYTQSQVNQPYASMSNLGISMNQPFLPTTSSFDDKTQVFKYVEHDPATVKPVPVEPYNSQNFGAPLRNEIYDPRLTGYGTSYRSYIEPLTGQPRFYYDDIDQQTQPNYITRNNLDIYGGLPTIGAANQKVLEGDALRTYTNQNYTDNQIQYRTELQQRLMHKNSNREWQQRIAPITTTARMLSGGGTMSGYFK</sequence>
<feature type="region of interest" description="Disordered" evidence="1">
    <location>
        <begin position="276"/>
        <end position="310"/>
    </location>
</feature>
<evidence type="ECO:0000313" key="4">
    <source>
        <dbReference type="EMBL" id="QHU11924.1"/>
    </source>
</evidence>
<organism evidence="4">
    <name type="scientific">viral metagenome</name>
    <dbReference type="NCBI Taxonomy" id="1070528"/>
    <lineage>
        <taxon>unclassified sequences</taxon>
        <taxon>metagenomes</taxon>
        <taxon>organismal metagenomes</taxon>
    </lineage>
</organism>